<keyword evidence="3" id="KW-1185">Reference proteome</keyword>
<organism evidence="2 3">
    <name type="scientific">Oreochromis aureus</name>
    <name type="common">Israeli tilapia</name>
    <name type="synonym">Chromis aureus</name>
    <dbReference type="NCBI Taxonomy" id="47969"/>
    <lineage>
        <taxon>Eukaryota</taxon>
        <taxon>Metazoa</taxon>
        <taxon>Chordata</taxon>
        <taxon>Craniata</taxon>
        <taxon>Vertebrata</taxon>
        <taxon>Euteleostomi</taxon>
        <taxon>Actinopterygii</taxon>
        <taxon>Neopterygii</taxon>
        <taxon>Teleostei</taxon>
        <taxon>Neoteleostei</taxon>
        <taxon>Acanthomorphata</taxon>
        <taxon>Ovalentaria</taxon>
        <taxon>Cichlomorphae</taxon>
        <taxon>Cichliformes</taxon>
        <taxon>Cichlidae</taxon>
        <taxon>African cichlids</taxon>
        <taxon>Pseudocrenilabrinae</taxon>
        <taxon>Oreochromini</taxon>
        <taxon>Oreochromis</taxon>
    </lineage>
</organism>
<feature type="region of interest" description="Disordered" evidence="1">
    <location>
        <begin position="228"/>
        <end position="260"/>
    </location>
</feature>
<dbReference type="AlphaFoldDB" id="A0AAZ1XN25"/>
<dbReference type="Proteomes" id="UP000472276">
    <property type="component" value="Unassembled WGS sequence"/>
</dbReference>
<feature type="compositionally biased region" description="Polar residues" evidence="1">
    <location>
        <begin position="245"/>
        <end position="260"/>
    </location>
</feature>
<protein>
    <recommendedName>
        <fullName evidence="4">Retrotransposon gag domain-containing protein</fullName>
    </recommendedName>
</protein>
<accession>A0AAZ1XN25</accession>
<sequence length="260" mass="29351">MAMHVGRVEEYNESKEDFESYLERLEQWMLANNVSDEKKVCTFLSVIGADTYRLLKNLVSPRVPSTMGYAALTAALSAHYRPTPVVIAERFRFQKRNQKEGEAVSDYVVALRQLSATCDFGQYLDEALRDRFVSGLRSDAVQRKLLSEKELTFPRACEIAISMELASKNTMEFSGPQVLLRPTHCCAWMYYVTSTVWDSKHHPTTDRCSGRQTSSDWTKLVKETTAELETDFHSTQGTGAERSKAWSTRSDSAPSGSVFG</sequence>
<reference evidence="3" key="1">
    <citation type="submission" date="2020-03" db="EMBL/GenBank/DDBJ databases">
        <title>Evolution of repeat sequences and sex chromosomes of tilapia species revealed by chromosome-level genomes.</title>
        <authorList>
            <person name="Xu L."/>
            <person name="Tao W."/>
            <person name="Wang D."/>
            <person name="Zhou Q."/>
        </authorList>
    </citation>
    <scope>NUCLEOTIDE SEQUENCE [LARGE SCALE GENOMIC DNA]</scope>
    <source>
        <strain evidence="3">Israel</strain>
    </source>
</reference>
<reference evidence="2" key="3">
    <citation type="submission" date="2025-09" db="UniProtKB">
        <authorList>
            <consortium name="Ensembl"/>
        </authorList>
    </citation>
    <scope>IDENTIFICATION</scope>
</reference>
<dbReference type="Ensembl" id="ENSOABT00000077599.1">
    <property type="protein sequence ID" value="ENSOABP00000068987.1"/>
    <property type="gene ID" value="ENSOABG00000034654.1"/>
</dbReference>
<proteinExistence type="predicted"/>
<dbReference type="PANTHER" id="PTHR33198:SF19">
    <property type="entry name" value="CCHC-TYPE DOMAIN-CONTAINING PROTEIN"/>
    <property type="match status" value="1"/>
</dbReference>
<dbReference type="PANTHER" id="PTHR33198">
    <property type="entry name" value="ANK_REP_REGION DOMAIN-CONTAINING PROTEIN-RELATED"/>
    <property type="match status" value="1"/>
</dbReference>
<name>A0AAZ1XN25_OREAU</name>
<evidence type="ECO:0000313" key="3">
    <source>
        <dbReference type="Proteomes" id="UP000472276"/>
    </source>
</evidence>
<evidence type="ECO:0000313" key="2">
    <source>
        <dbReference type="Ensembl" id="ENSOABP00000068987.1"/>
    </source>
</evidence>
<evidence type="ECO:0008006" key="4">
    <source>
        <dbReference type="Google" id="ProtNLM"/>
    </source>
</evidence>
<evidence type="ECO:0000256" key="1">
    <source>
        <dbReference type="SAM" id="MobiDB-lite"/>
    </source>
</evidence>
<reference evidence="2" key="2">
    <citation type="submission" date="2025-08" db="UniProtKB">
        <authorList>
            <consortium name="Ensembl"/>
        </authorList>
    </citation>
    <scope>IDENTIFICATION</scope>
</reference>